<gene>
    <name evidence="2" type="ORF">SSS_1344</name>
</gene>
<accession>A0A834R451</accession>
<organism evidence="2">
    <name type="scientific">Sarcoptes scabiei</name>
    <name type="common">Itch mite</name>
    <name type="synonym">Acarus scabiei</name>
    <dbReference type="NCBI Taxonomy" id="52283"/>
    <lineage>
        <taxon>Eukaryota</taxon>
        <taxon>Metazoa</taxon>
        <taxon>Ecdysozoa</taxon>
        <taxon>Arthropoda</taxon>
        <taxon>Chelicerata</taxon>
        <taxon>Arachnida</taxon>
        <taxon>Acari</taxon>
        <taxon>Acariformes</taxon>
        <taxon>Sarcoptiformes</taxon>
        <taxon>Astigmata</taxon>
        <taxon>Psoroptidia</taxon>
        <taxon>Sarcoptoidea</taxon>
        <taxon>Sarcoptidae</taxon>
        <taxon>Sarcoptinae</taxon>
        <taxon>Sarcoptes</taxon>
    </lineage>
</organism>
<dbReference type="AlphaFoldDB" id="A0A834R451"/>
<evidence type="ECO:0000313" key="4">
    <source>
        <dbReference type="Proteomes" id="UP000070412"/>
    </source>
</evidence>
<evidence type="ECO:0000256" key="1">
    <source>
        <dbReference type="SAM" id="MobiDB-lite"/>
    </source>
</evidence>
<evidence type="ECO:0000313" key="3">
    <source>
        <dbReference type="EnsemblMetazoa" id="KAF7488797.1"/>
    </source>
</evidence>
<feature type="compositionally biased region" description="Low complexity" evidence="1">
    <location>
        <begin position="470"/>
        <end position="505"/>
    </location>
</feature>
<dbReference type="Proteomes" id="UP000070412">
    <property type="component" value="Unassembled WGS sequence"/>
</dbReference>
<reference evidence="4" key="1">
    <citation type="journal article" date="2020" name="PLoS Negl. Trop. Dis.">
        <title>High-quality nuclear genome for Sarcoptes scabiei-A critical resource for a neglected parasite.</title>
        <authorList>
            <person name="Korhonen P.K."/>
            <person name="Gasser R.B."/>
            <person name="Ma G."/>
            <person name="Wang T."/>
            <person name="Stroehlein A.J."/>
            <person name="Young N.D."/>
            <person name="Ang C.S."/>
            <person name="Fernando D.D."/>
            <person name="Lu H.C."/>
            <person name="Taylor S."/>
            <person name="Reynolds S.L."/>
            <person name="Mofiz E."/>
            <person name="Najaraj S.H."/>
            <person name="Gowda H."/>
            <person name="Madugundu A."/>
            <person name="Renuse S."/>
            <person name="Holt D."/>
            <person name="Pandey A."/>
            <person name="Papenfuss A.T."/>
            <person name="Fischer K."/>
        </authorList>
    </citation>
    <scope>NUCLEOTIDE SEQUENCE [LARGE SCALE GENOMIC DNA]</scope>
</reference>
<proteinExistence type="predicted"/>
<protein>
    <submittedName>
        <fullName evidence="2 3">Uncharacterized protein</fullName>
    </submittedName>
</protein>
<evidence type="ECO:0000313" key="2">
    <source>
        <dbReference type="EMBL" id="KAF7488797.1"/>
    </source>
</evidence>
<dbReference type="EnsemblMetazoa" id="SSS_1344s_mrna">
    <property type="protein sequence ID" value="KAF7488797.1"/>
    <property type="gene ID" value="SSS_1344"/>
</dbReference>
<dbReference type="EMBL" id="WVUK01000065">
    <property type="protein sequence ID" value="KAF7488797.1"/>
    <property type="molecule type" value="Genomic_DNA"/>
</dbReference>
<reference evidence="2" key="2">
    <citation type="submission" date="2020-01" db="EMBL/GenBank/DDBJ databases">
        <authorList>
            <person name="Korhonen P.K.K."/>
            <person name="Guangxu M.G."/>
            <person name="Wang T.W."/>
            <person name="Stroehlein A.J.S."/>
            <person name="Young N.D."/>
            <person name="Ang C.-S.A."/>
            <person name="Fernando D.W.F."/>
            <person name="Lu H.L."/>
            <person name="Taylor S.T."/>
            <person name="Ehtesham M.E.M."/>
            <person name="Najaraj S.H.N."/>
            <person name="Harsha G.H.G."/>
            <person name="Madugundu A.M."/>
            <person name="Renuse S.R."/>
            <person name="Holt D.H."/>
            <person name="Pandey A.P."/>
            <person name="Papenfuss A.P."/>
            <person name="Gasser R.B.G."/>
            <person name="Fischer K.F."/>
        </authorList>
    </citation>
    <scope>NUCLEOTIDE SEQUENCE</scope>
    <source>
        <strain evidence="2">SSS_KF_BRIS2020</strain>
    </source>
</reference>
<dbReference type="OrthoDB" id="6498862at2759"/>
<reference evidence="3" key="3">
    <citation type="submission" date="2022-06" db="UniProtKB">
        <authorList>
            <consortium name="EnsemblMetazoa"/>
        </authorList>
    </citation>
    <scope>IDENTIFICATION</scope>
</reference>
<sequence length="505" mass="59103">MNEPIFFVYIFFDRKTNPRILEDLSISVLCETIMSQTISEKSRLFQQIDNSNLNKMNHNLWKAIDTEIEMIASRTFHGDKSSTTIEKTVVEEQSKSMKWSNDSMIMFEHHHHRQHHHNHHQEETTRQTSRRQLLFNEFPLLSPLMMFEPNLFQNRLFQPDSFMMKSLLFSSSTTVFTIMEKCSFYFDMIYDDRLFFGFHNFNVLKNDLSTKRCNVDFSTSENKVNLIGPFANVFKIYDSLFAHSTFGIQFQFVYCDPIGLFDFLRERFKIFQREYGNYEVFISYQRDDKPNTISFSFLTFRKCLIRLIQTLNNFMLHLDHLQVGFFQPEFTTTFQIPTSKRDPSGLNSAFVESIENKTRTKISIVRYPHCFFENITLTSKFIFGLIEARWSLTARFTCEMKFQISTSETEMLVRSISELDYDRTMIDISISPCSLNRSDSRMVSIKSLERNNEKIFKITNDLLELRKSRSATSSSSSSSSSPTISPSYPASSTPSTTQSASSIPK</sequence>
<name>A0A834R451_SARSC</name>
<keyword evidence="4" id="KW-1185">Reference proteome</keyword>
<feature type="region of interest" description="Disordered" evidence="1">
    <location>
        <begin position="469"/>
        <end position="505"/>
    </location>
</feature>